<name>A0A542DPG7_AMYCI</name>
<evidence type="ECO:0000313" key="2">
    <source>
        <dbReference type="Proteomes" id="UP000320876"/>
    </source>
</evidence>
<proteinExistence type="predicted"/>
<accession>A0A542DPG7</accession>
<dbReference type="Proteomes" id="UP000320876">
    <property type="component" value="Unassembled WGS sequence"/>
</dbReference>
<organism evidence="1 2">
    <name type="scientific">Amycolatopsis cihanbeyliensis</name>
    <dbReference type="NCBI Taxonomy" id="1128664"/>
    <lineage>
        <taxon>Bacteria</taxon>
        <taxon>Bacillati</taxon>
        <taxon>Actinomycetota</taxon>
        <taxon>Actinomycetes</taxon>
        <taxon>Pseudonocardiales</taxon>
        <taxon>Pseudonocardiaceae</taxon>
        <taxon>Amycolatopsis</taxon>
    </lineage>
</organism>
<dbReference type="OrthoDB" id="3638667at2"/>
<dbReference type="AlphaFoldDB" id="A0A542DPG7"/>
<comment type="caution">
    <text evidence="1">The sequence shown here is derived from an EMBL/GenBank/DDBJ whole genome shotgun (WGS) entry which is preliminary data.</text>
</comment>
<reference evidence="1 2" key="1">
    <citation type="submission" date="2019-06" db="EMBL/GenBank/DDBJ databases">
        <title>Sequencing the genomes of 1000 actinobacteria strains.</title>
        <authorList>
            <person name="Klenk H.-P."/>
        </authorList>
    </citation>
    <scope>NUCLEOTIDE SEQUENCE [LARGE SCALE GENOMIC DNA]</scope>
    <source>
        <strain evidence="1 2">DSM 45679</strain>
    </source>
</reference>
<dbReference type="EMBL" id="VFML01000001">
    <property type="protein sequence ID" value="TQJ04992.1"/>
    <property type="molecule type" value="Genomic_DNA"/>
</dbReference>
<dbReference type="RefSeq" id="WP_142000593.1">
    <property type="nucleotide sequence ID" value="NZ_VFML01000001.1"/>
</dbReference>
<sequence length="82" mass="9719">MNQITATSLRTIRTDRNRPFGTPSAAPNMFKEIPEMLLYEELARARIRDVEEAVRGHRTPPSRRSSRRWFRTIRGRIRSHRS</sequence>
<keyword evidence="2" id="KW-1185">Reference proteome</keyword>
<protein>
    <submittedName>
        <fullName evidence="1">Uncharacterized protein</fullName>
    </submittedName>
</protein>
<gene>
    <name evidence="1" type="ORF">FB471_4808</name>
</gene>
<evidence type="ECO:0000313" key="1">
    <source>
        <dbReference type="EMBL" id="TQJ04992.1"/>
    </source>
</evidence>